<dbReference type="InterPro" id="IPR017850">
    <property type="entry name" value="Alkaline_phosphatase_core_sf"/>
</dbReference>
<comment type="caution">
    <text evidence="1">The sequence shown here is derived from an EMBL/GenBank/DDBJ whole genome shotgun (WGS) entry which is preliminary data.</text>
</comment>
<dbReference type="AlphaFoldDB" id="A0A9D1QDL8"/>
<dbReference type="GO" id="GO:0016787">
    <property type="term" value="F:hydrolase activity"/>
    <property type="evidence" value="ECO:0007669"/>
    <property type="project" value="UniProtKB-ARBA"/>
</dbReference>
<protein>
    <submittedName>
        <fullName evidence="1">Alkaline phosphatase</fullName>
    </submittedName>
</protein>
<dbReference type="Proteomes" id="UP000823926">
    <property type="component" value="Unassembled WGS sequence"/>
</dbReference>
<organism evidence="1 2">
    <name type="scientific">Candidatus Rikenella faecigallinarum</name>
    <dbReference type="NCBI Taxonomy" id="2838745"/>
    <lineage>
        <taxon>Bacteria</taxon>
        <taxon>Pseudomonadati</taxon>
        <taxon>Bacteroidota</taxon>
        <taxon>Bacteroidia</taxon>
        <taxon>Bacteroidales</taxon>
        <taxon>Rikenellaceae</taxon>
        <taxon>Rikenella</taxon>
    </lineage>
</organism>
<gene>
    <name evidence="1" type="ORF">H9888_06545</name>
</gene>
<dbReference type="PANTHER" id="PTHR10151:SF120">
    <property type="entry name" value="BIS(5'-ADENOSYL)-TRIPHOSPHATASE"/>
    <property type="match status" value="1"/>
</dbReference>
<reference evidence="1" key="1">
    <citation type="journal article" date="2021" name="PeerJ">
        <title>Extensive microbial diversity within the chicken gut microbiome revealed by metagenomics and culture.</title>
        <authorList>
            <person name="Gilroy R."/>
            <person name="Ravi A."/>
            <person name="Getino M."/>
            <person name="Pursley I."/>
            <person name="Horton D.L."/>
            <person name="Alikhan N.F."/>
            <person name="Baker D."/>
            <person name="Gharbi K."/>
            <person name="Hall N."/>
            <person name="Watson M."/>
            <person name="Adriaenssens E.M."/>
            <person name="Foster-Nyarko E."/>
            <person name="Jarju S."/>
            <person name="Secka A."/>
            <person name="Antonio M."/>
            <person name="Oren A."/>
            <person name="Chaudhuri R.R."/>
            <person name="La Ragione R."/>
            <person name="Hildebrand F."/>
            <person name="Pallen M.J."/>
        </authorList>
    </citation>
    <scope>NUCLEOTIDE SEQUENCE</scope>
    <source>
        <strain evidence="1">ChiBcec15-1070</strain>
    </source>
</reference>
<name>A0A9D1QDL8_9BACT</name>
<dbReference type="Gene3D" id="3.40.720.10">
    <property type="entry name" value="Alkaline Phosphatase, subunit A"/>
    <property type="match status" value="1"/>
</dbReference>
<reference evidence="1" key="2">
    <citation type="submission" date="2021-04" db="EMBL/GenBank/DDBJ databases">
        <authorList>
            <person name="Gilroy R."/>
        </authorList>
    </citation>
    <scope>NUCLEOTIDE SEQUENCE</scope>
    <source>
        <strain evidence="1">ChiBcec15-1070</strain>
    </source>
</reference>
<dbReference type="PANTHER" id="PTHR10151">
    <property type="entry name" value="ECTONUCLEOTIDE PYROPHOSPHATASE/PHOSPHODIESTERASE"/>
    <property type="match status" value="1"/>
</dbReference>
<evidence type="ECO:0000313" key="2">
    <source>
        <dbReference type="Proteomes" id="UP000823926"/>
    </source>
</evidence>
<accession>A0A9D1QDL8</accession>
<dbReference type="EMBL" id="DXHL01000031">
    <property type="protein sequence ID" value="HIW11138.1"/>
    <property type="molecule type" value="Genomic_DNA"/>
</dbReference>
<proteinExistence type="predicted"/>
<dbReference type="SUPFAM" id="SSF53649">
    <property type="entry name" value="Alkaline phosphatase-like"/>
    <property type="match status" value="1"/>
</dbReference>
<dbReference type="InterPro" id="IPR002591">
    <property type="entry name" value="Phosphodiest/P_Trfase"/>
</dbReference>
<sequence length="301" mass="33156">MHPKHYLTGLLAFTAVLSSGMTDTAAAKAPKMKHVVMIGSDGFSAEVVTKNPGKFPNLERMMRDGSYTLEARSVLPSSSAINWATLLMEAGSEMHGFTEWGSKTPEVEPIYVNQWGFFPGIFGEVRQQMPEAVTGVVYSWDGIGYLFEKDAVDYALSTDSDDDEATRKFCAFLKEKQPTLAFIHLAQPDGAGHSIGWMTPEYVAACQKIDSLVGVIYDCVQQHMDPKSTAVIFTSDHGGKGMVHGGKTMVEMETPYVIVGRGIPANQPIERIVMRYDNAPTIAHLLRLKAPEQWYGKSVLR</sequence>
<dbReference type="CDD" id="cd00016">
    <property type="entry name" value="ALP_like"/>
    <property type="match status" value="1"/>
</dbReference>
<dbReference type="Pfam" id="PF01663">
    <property type="entry name" value="Phosphodiest"/>
    <property type="match status" value="1"/>
</dbReference>
<evidence type="ECO:0000313" key="1">
    <source>
        <dbReference type="EMBL" id="HIW11138.1"/>
    </source>
</evidence>